<dbReference type="Gene3D" id="1.10.287.110">
    <property type="entry name" value="DnaJ domain"/>
    <property type="match status" value="1"/>
</dbReference>
<evidence type="ECO:0000259" key="2">
    <source>
        <dbReference type="PROSITE" id="PS50076"/>
    </source>
</evidence>
<feature type="domain" description="J" evidence="2">
    <location>
        <begin position="46"/>
        <end position="116"/>
    </location>
</feature>
<evidence type="ECO:0000313" key="3">
    <source>
        <dbReference type="Proteomes" id="UP000515163"/>
    </source>
</evidence>
<organism evidence="3 4">
    <name type="scientific">Actinia tenebrosa</name>
    <name type="common">Australian red waratah sea anemone</name>
    <dbReference type="NCBI Taxonomy" id="6105"/>
    <lineage>
        <taxon>Eukaryota</taxon>
        <taxon>Metazoa</taxon>
        <taxon>Cnidaria</taxon>
        <taxon>Anthozoa</taxon>
        <taxon>Hexacorallia</taxon>
        <taxon>Actiniaria</taxon>
        <taxon>Actiniidae</taxon>
        <taxon>Actinia</taxon>
    </lineage>
</organism>
<dbReference type="KEGG" id="aten:116290243"/>
<dbReference type="SMART" id="SM00271">
    <property type="entry name" value="DnaJ"/>
    <property type="match status" value="1"/>
</dbReference>
<dbReference type="InterPro" id="IPR001623">
    <property type="entry name" value="DnaJ_domain"/>
</dbReference>
<dbReference type="SUPFAM" id="SSF46565">
    <property type="entry name" value="Chaperone J-domain"/>
    <property type="match status" value="1"/>
</dbReference>
<dbReference type="PRINTS" id="PR00625">
    <property type="entry name" value="JDOMAIN"/>
</dbReference>
<dbReference type="PANTHER" id="PTHR15606:SF4">
    <property type="entry name" value="DNAJ HOMOLOG SUBFAMILY C MEMBER 8"/>
    <property type="match status" value="1"/>
</dbReference>
<reference evidence="4" key="1">
    <citation type="submission" date="2025-08" db="UniProtKB">
        <authorList>
            <consortium name="RefSeq"/>
        </authorList>
    </citation>
    <scope>IDENTIFICATION</scope>
    <source>
        <tissue evidence="4">Tentacle</tissue>
    </source>
</reference>
<sequence length="242" mass="28782">MAAQGETAFSSFMTEVKEIETRDSVLTGPQQIERLTRPGSKYLNLNPYEVLQILPTSSEEDLKKQYKKLSLLVHPDKNREDLERAQKAFDAVSNAYKTTQDPERLQRIKEILDEANAMIVEKIKEKRKEAKIKGQDSIEEDDPLKFRKFHHAVTVKLFADYELKRVAKEAKETELRKRQREEELKEEEATKRKKEWEEQWEESRNERVDSWRNFKSTDKSKKKKDKKSRKEFRPPSLKPEKR</sequence>
<evidence type="ECO:0000256" key="1">
    <source>
        <dbReference type="SAM" id="MobiDB-lite"/>
    </source>
</evidence>
<accession>A0A6P8HBU7</accession>
<dbReference type="FunCoup" id="A0A6P8HBU7">
    <property type="interactions" value="3117"/>
</dbReference>
<dbReference type="InterPro" id="IPR042858">
    <property type="entry name" value="DNAJC8"/>
</dbReference>
<feature type="region of interest" description="Disordered" evidence="1">
    <location>
        <begin position="172"/>
        <end position="242"/>
    </location>
</feature>
<name>A0A6P8HBU7_ACTTE</name>
<dbReference type="GeneID" id="116290243"/>
<dbReference type="Pfam" id="PF00226">
    <property type="entry name" value="DnaJ"/>
    <property type="match status" value="1"/>
</dbReference>
<dbReference type="OrthoDB" id="342454at2759"/>
<evidence type="ECO:0000313" key="4">
    <source>
        <dbReference type="RefSeq" id="XP_031553111.1"/>
    </source>
</evidence>
<dbReference type="AlphaFoldDB" id="A0A6P8HBU7"/>
<gene>
    <name evidence="4" type="primary">LOC116290243</name>
</gene>
<feature type="compositionally biased region" description="Basic and acidic residues" evidence="1">
    <location>
        <begin position="172"/>
        <end position="219"/>
    </location>
</feature>
<dbReference type="PROSITE" id="PS50076">
    <property type="entry name" value="DNAJ_2"/>
    <property type="match status" value="1"/>
</dbReference>
<dbReference type="InParanoid" id="A0A6P8HBU7"/>
<dbReference type="RefSeq" id="XP_031553111.1">
    <property type="nucleotide sequence ID" value="XM_031697251.1"/>
</dbReference>
<feature type="compositionally biased region" description="Basic residues" evidence="1">
    <location>
        <begin position="220"/>
        <end position="230"/>
    </location>
</feature>
<dbReference type="GO" id="GO:0005634">
    <property type="term" value="C:nucleus"/>
    <property type="evidence" value="ECO:0007669"/>
    <property type="project" value="TreeGrafter"/>
</dbReference>
<proteinExistence type="predicted"/>
<dbReference type="PANTHER" id="PTHR15606">
    <property type="entry name" value="DNAJ HOMOLOG SUBFAMILY C MEMBER 8/LIPOPOLYSACCHARIDE SPECIFIC RESPONSE-7-RELATED"/>
    <property type="match status" value="1"/>
</dbReference>
<dbReference type="InterPro" id="IPR036869">
    <property type="entry name" value="J_dom_sf"/>
</dbReference>
<protein>
    <submittedName>
        <fullName evidence="4">DnaJ homolog subfamily C member 8-like</fullName>
    </submittedName>
</protein>
<dbReference type="Proteomes" id="UP000515163">
    <property type="component" value="Unplaced"/>
</dbReference>
<keyword evidence="3" id="KW-1185">Reference proteome</keyword>
<dbReference type="CDD" id="cd06257">
    <property type="entry name" value="DnaJ"/>
    <property type="match status" value="1"/>
</dbReference>